<keyword evidence="1 4" id="KW-0812">Transmembrane</keyword>
<dbReference type="SUPFAM" id="SSF103473">
    <property type="entry name" value="MFS general substrate transporter"/>
    <property type="match status" value="1"/>
</dbReference>
<dbReference type="PANTHER" id="PTHR11360">
    <property type="entry name" value="MONOCARBOXYLATE TRANSPORTER"/>
    <property type="match status" value="1"/>
</dbReference>
<evidence type="ECO:0000256" key="1">
    <source>
        <dbReference type="ARBA" id="ARBA00022692"/>
    </source>
</evidence>
<feature type="transmembrane region" description="Helical" evidence="4">
    <location>
        <begin position="216"/>
        <end position="234"/>
    </location>
</feature>
<reference evidence="6" key="1">
    <citation type="journal article" date="2019" name="Int. J. Syst. Evol. Microbiol.">
        <title>The Global Catalogue of Microorganisms (GCM) 10K type strain sequencing project: providing services to taxonomists for standard genome sequencing and annotation.</title>
        <authorList>
            <consortium name="The Broad Institute Genomics Platform"/>
            <consortium name="The Broad Institute Genome Sequencing Center for Infectious Disease"/>
            <person name="Wu L."/>
            <person name="Ma J."/>
        </authorList>
    </citation>
    <scope>NUCLEOTIDE SEQUENCE [LARGE SCALE GENOMIC DNA]</scope>
    <source>
        <strain evidence="6">CGMCC 1.15922</strain>
    </source>
</reference>
<organism evidence="5 6">
    <name type="scientific">Thalassotalea profundi</name>
    <dbReference type="NCBI Taxonomy" id="2036687"/>
    <lineage>
        <taxon>Bacteria</taxon>
        <taxon>Pseudomonadati</taxon>
        <taxon>Pseudomonadota</taxon>
        <taxon>Gammaproteobacteria</taxon>
        <taxon>Alteromonadales</taxon>
        <taxon>Colwelliaceae</taxon>
        <taxon>Thalassotalea</taxon>
    </lineage>
</organism>
<dbReference type="InterPro" id="IPR036259">
    <property type="entry name" value="MFS_trans_sf"/>
</dbReference>
<proteinExistence type="predicted"/>
<dbReference type="Pfam" id="PF07690">
    <property type="entry name" value="MFS_1"/>
    <property type="match status" value="1"/>
</dbReference>
<keyword evidence="6" id="KW-1185">Reference proteome</keyword>
<dbReference type="InterPro" id="IPR050327">
    <property type="entry name" value="Proton-linked_MCT"/>
</dbReference>
<dbReference type="Proteomes" id="UP000626370">
    <property type="component" value="Unassembled WGS sequence"/>
</dbReference>
<feature type="transmembrane region" description="Helical" evidence="4">
    <location>
        <begin position="173"/>
        <end position="196"/>
    </location>
</feature>
<evidence type="ECO:0000313" key="5">
    <source>
        <dbReference type="EMBL" id="GHE88290.1"/>
    </source>
</evidence>
<dbReference type="EMBL" id="BNAH01000006">
    <property type="protein sequence ID" value="GHE88290.1"/>
    <property type="molecule type" value="Genomic_DNA"/>
</dbReference>
<keyword evidence="3 4" id="KW-0472">Membrane</keyword>
<accession>A0ABQ3IR20</accession>
<sequence>MANELGIVKTELYTAFSIALVVYSSLTYFVGKFMDGTHGVYVFPIGGVLAVISLIAWSMVSNANELYLVFIFIGISQSLLLYEPTFAYLVRLQSSDTAKKSIAFISVIAALSGSVYIPLVEVLIQSIGWRSALLTLALIIAFILVPIYLYLVSIDAKKATPIKKMTTVGLDKFALLTHKVFWAYVISLSMFSLTFSALASHLYPILLENNLSKDKAVFLLSIIGPAQLVGRLCFQRLHLTRPLSIIGLYTSGIILIAIATLLMDIKSISLLILMFITYGSCVGILITIKGLSALTITHSQYYGQVSGMMAIPILLSQALAPWLLAMIWNMHQSYSLPIYFLMAIMAIATVGFLYIEKASH</sequence>
<evidence type="ECO:0000256" key="2">
    <source>
        <dbReference type="ARBA" id="ARBA00022989"/>
    </source>
</evidence>
<evidence type="ECO:0000256" key="3">
    <source>
        <dbReference type="ARBA" id="ARBA00023136"/>
    </source>
</evidence>
<keyword evidence="2 4" id="KW-1133">Transmembrane helix</keyword>
<evidence type="ECO:0000313" key="6">
    <source>
        <dbReference type="Proteomes" id="UP000626370"/>
    </source>
</evidence>
<feature type="transmembrane region" description="Helical" evidence="4">
    <location>
        <begin position="334"/>
        <end position="355"/>
    </location>
</feature>
<dbReference type="Gene3D" id="1.20.1250.20">
    <property type="entry name" value="MFS general substrate transporter like domains"/>
    <property type="match status" value="1"/>
</dbReference>
<feature type="transmembrane region" description="Helical" evidence="4">
    <location>
        <begin position="102"/>
        <end position="120"/>
    </location>
</feature>
<feature type="transmembrane region" description="Helical" evidence="4">
    <location>
        <begin position="40"/>
        <end position="60"/>
    </location>
</feature>
<name>A0ABQ3IR20_9GAMM</name>
<dbReference type="InterPro" id="IPR011701">
    <property type="entry name" value="MFS"/>
</dbReference>
<dbReference type="PANTHER" id="PTHR11360:SF284">
    <property type="entry name" value="EG:103B4.3 PROTEIN-RELATED"/>
    <property type="match status" value="1"/>
</dbReference>
<feature type="transmembrane region" description="Helical" evidence="4">
    <location>
        <begin position="309"/>
        <end position="328"/>
    </location>
</feature>
<evidence type="ECO:0000256" key="4">
    <source>
        <dbReference type="SAM" id="Phobius"/>
    </source>
</evidence>
<feature type="transmembrane region" description="Helical" evidence="4">
    <location>
        <begin position="246"/>
        <end position="262"/>
    </location>
</feature>
<gene>
    <name evidence="5" type="ORF">GCM10011501_17120</name>
</gene>
<feature type="transmembrane region" description="Helical" evidence="4">
    <location>
        <begin position="66"/>
        <end position="90"/>
    </location>
</feature>
<feature type="transmembrane region" description="Helical" evidence="4">
    <location>
        <begin position="12"/>
        <end position="31"/>
    </location>
</feature>
<comment type="caution">
    <text evidence="5">The sequence shown here is derived from an EMBL/GenBank/DDBJ whole genome shotgun (WGS) entry which is preliminary data.</text>
</comment>
<protein>
    <submittedName>
        <fullName evidence="5">MFS transporter</fullName>
    </submittedName>
</protein>
<feature type="transmembrane region" description="Helical" evidence="4">
    <location>
        <begin position="132"/>
        <end position="152"/>
    </location>
</feature>
<feature type="transmembrane region" description="Helical" evidence="4">
    <location>
        <begin position="268"/>
        <end position="288"/>
    </location>
</feature>